<keyword evidence="10" id="KW-1185">Reference proteome</keyword>
<keyword evidence="5 8" id="KW-1133">Transmembrane helix</keyword>
<dbReference type="Gene3D" id="3.90.550.10">
    <property type="entry name" value="Spore Coat Polysaccharide Biosynthesis Protein SpsA, Chain A"/>
    <property type="match status" value="1"/>
</dbReference>
<accession>A0A843XY57</accession>
<keyword evidence="6 8" id="KW-0472">Membrane</keyword>
<feature type="non-terminal residue" evidence="9">
    <location>
        <position position="1"/>
    </location>
</feature>
<evidence type="ECO:0000256" key="5">
    <source>
        <dbReference type="ARBA" id="ARBA00022989"/>
    </source>
</evidence>
<keyword evidence="3" id="KW-0808">Transferase</keyword>
<dbReference type="GO" id="GO:0030244">
    <property type="term" value="P:cellulose biosynthetic process"/>
    <property type="evidence" value="ECO:0007669"/>
    <property type="project" value="InterPro"/>
</dbReference>
<feature type="transmembrane region" description="Helical" evidence="8">
    <location>
        <begin position="395"/>
        <end position="413"/>
    </location>
</feature>
<dbReference type="OrthoDB" id="72851at2759"/>
<comment type="subcellular location">
    <subcellularLocation>
        <location evidence="1">Endomembrane system</location>
        <topology evidence="1">Multi-pass membrane protein</topology>
    </subcellularLocation>
</comment>
<evidence type="ECO:0000256" key="6">
    <source>
        <dbReference type="ARBA" id="ARBA00023136"/>
    </source>
</evidence>
<feature type="transmembrane region" description="Helical" evidence="8">
    <location>
        <begin position="264"/>
        <end position="289"/>
    </location>
</feature>
<feature type="transmembrane region" description="Helical" evidence="8">
    <location>
        <begin position="301"/>
        <end position="319"/>
    </location>
</feature>
<gene>
    <name evidence="9" type="ORF">Taro_056991</name>
</gene>
<protein>
    <recommendedName>
        <fullName evidence="11">Cellulose synthase-like protein H1</fullName>
    </recommendedName>
</protein>
<evidence type="ECO:0000313" key="9">
    <source>
        <dbReference type="EMBL" id="MQM23921.1"/>
    </source>
</evidence>
<dbReference type="GO" id="GO:0012505">
    <property type="term" value="C:endomembrane system"/>
    <property type="evidence" value="ECO:0007669"/>
    <property type="project" value="UniProtKB-SubCell"/>
</dbReference>
<evidence type="ECO:0000256" key="1">
    <source>
        <dbReference type="ARBA" id="ARBA00004127"/>
    </source>
</evidence>
<keyword evidence="4 8" id="KW-0812">Transmembrane</keyword>
<evidence type="ECO:0000256" key="7">
    <source>
        <dbReference type="ARBA" id="ARBA00023316"/>
    </source>
</evidence>
<proteinExistence type="predicted"/>
<evidence type="ECO:0000256" key="4">
    <source>
        <dbReference type="ARBA" id="ARBA00022692"/>
    </source>
</evidence>
<dbReference type="Proteomes" id="UP000652761">
    <property type="component" value="Unassembled WGS sequence"/>
</dbReference>
<keyword evidence="7" id="KW-0961">Cell wall biogenesis/degradation</keyword>
<dbReference type="InterPro" id="IPR029044">
    <property type="entry name" value="Nucleotide-diphossugar_trans"/>
</dbReference>
<dbReference type="GO" id="GO:0016760">
    <property type="term" value="F:cellulose synthase (UDP-forming) activity"/>
    <property type="evidence" value="ECO:0007669"/>
    <property type="project" value="InterPro"/>
</dbReference>
<dbReference type="GO" id="GO:0016020">
    <property type="term" value="C:membrane"/>
    <property type="evidence" value="ECO:0007669"/>
    <property type="project" value="InterPro"/>
</dbReference>
<name>A0A843XY57_COLES</name>
<dbReference type="PANTHER" id="PTHR13301">
    <property type="entry name" value="X-BOX TRANSCRIPTION FACTOR-RELATED"/>
    <property type="match status" value="1"/>
</dbReference>
<reference evidence="9" key="1">
    <citation type="submission" date="2017-07" db="EMBL/GenBank/DDBJ databases">
        <title>Taro Niue Genome Assembly and Annotation.</title>
        <authorList>
            <person name="Atibalentja N."/>
            <person name="Keating K."/>
            <person name="Fields C.J."/>
        </authorList>
    </citation>
    <scope>NUCLEOTIDE SEQUENCE</scope>
    <source>
        <strain evidence="9">Niue_2</strain>
        <tissue evidence="9">Leaf</tissue>
    </source>
</reference>
<evidence type="ECO:0000256" key="3">
    <source>
        <dbReference type="ARBA" id="ARBA00022679"/>
    </source>
</evidence>
<keyword evidence="2" id="KW-0328">Glycosyltransferase</keyword>
<feature type="transmembrane region" description="Helical" evidence="8">
    <location>
        <begin position="419"/>
        <end position="439"/>
    </location>
</feature>
<evidence type="ECO:0008006" key="11">
    <source>
        <dbReference type="Google" id="ProtNLM"/>
    </source>
</evidence>
<dbReference type="EMBL" id="NMUH01018652">
    <property type="protein sequence ID" value="MQM23921.1"/>
    <property type="molecule type" value="Genomic_DNA"/>
</dbReference>
<comment type="caution">
    <text evidence="9">The sequence shown here is derived from an EMBL/GenBank/DDBJ whole genome shotgun (WGS) entry which is preliminary data.</text>
</comment>
<evidence type="ECO:0000313" key="10">
    <source>
        <dbReference type="Proteomes" id="UP000652761"/>
    </source>
</evidence>
<dbReference type="AlphaFoldDB" id="A0A843XY57"/>
<evidence type="ECO:0000256" key="2">
    <source>
        <dbReference type="ARBA" id="ARBA00022676"/>
    </source>
</evidence>
<dbReference type="InterPro" id="IPR005150">
    <property type="entry name" value="Cellulose_synth"/>
</dbReference>
<evidence type="ECO:0000256" key="8">
    <source>
        <dbReference type="SAM" id="Phobius"/>
    </source>
</evidence>
<organism evidence="9 10">
    <name type="scientific">Colocasia esculenta</name>
    <name type="common">Wild taro</name>
    <name type="synonym">Arum esculentum</name>
    <dbReference type="NCBI Taxonomy" id="4460"/>
    <lineage>
        <taxon>Eukaryota</taxon>
        <taxon>Viridiplantae</taxon>
        <taxon>Streptophyta</taxon>
        <taxon>Embryophyta</taxon>
        <taxon>Tracheophyta</taxon>
        <taxon>Spermatophyta</taxon>
        <taxon>Magnoliopsida</taxon>
        <taxon>Liliopsida</taxon>
        <taxon>Araceae</taxon>
        <taxon>Aroideae</taxon>
        <taxon>Colocasieae</taxon>
        <taxon>Colocasia</taxon>
    </lineage>
</organism>
<feature type="transmembrane region" description="Helical" evidence="8">
    <location>
        <begin position="355"/>
        <end position="375"/>
    </location>
</feature>
<dbReference type="GO" id="GO:0071555">
    <property type="term" value="P:cell wall organization"/>
    <property type="evidence" value="ECO:0007669"/>
    <property type="project" value="UniProtKB-KW"/>
</dbReference>
<sequence length="443" mass="48193">TRVSGVMTNAPVMLNVDCDMFVNNPDVVLHAMCLLIGFDNVQMSGFVHLLRRDCKDSRAPSTKAQGVSTEGKSYMEKPPIIWKGTEEQNYVEKKESAAEIITSTTQSPKTAAAIKGLTATVAAAKQVASCTYELNTCWGKEVGWAYGTLTEDIQTGLRIHSLGWKSVALDTNPPAFLGSAPVGGPASMTQYKRWCTGLLETLVGRNSPITATLTKDLGFRQCLAYLLINTWSLRSVPELCYALLAPFCVFSNTTFLPMASEPMLVILVLLLVSYNVYTLTEYLVCGLSVRAWWNNQRMERIHWTSASLFGLLCVVMKVLGMSQTTFEVTAKEQNKSTGSDAEEDPGRFTFDSSPLFIPGTVIVLLNLAALVVGSLKVMGSLSGMNYSKGTGIGELVCSAWVVVGFCPFLKGLFGKGRYGIPWPTIAIGSVLSSLFLLICKWTS</sequence>
<dbReference type="GO" id="GO:0071669">
    <property type="term" value="P:plant-type cell wall organization or biogenesis"/>
    <property type="evidence" value="ECO:0007669"/>
    <property type="project" value="UniProtKB-ARBA"/>
</dbReference>
<dbReference type="Pfam" id="PF03552">
    <property type="entry name" value="Cellulose_synt"/>
    <property type="match status" value="2"/>
</dbReference>